<evidence type="ECO:0000313" key="8">
    <source>
        <dbReference type="Proteomes" id="UP000198609"/>
    </source>
</evidence>
<feature type="transmembrane region" description="Helical" evidence="6">
    <location>
        <begin position="320"/>
        <end position="341"/>
    </location>
</feature>
<feature type="transmembrane region" description="Helical" evidence="6">
    <location>
        <begin position="141"/>
        <end position="162"/>
    </location>
</feature>
<protein>
    <submittedName>
        <fullName evidence="7">Tellurite resistance protein</fullName>
    </submittedName>
</protein>
<dbReference type="GO" id="GO:0046583">
    <property type="term" value="F:monoatomic cation efflux transmembrane transporter activity"/>
    <property type="evidence" value="ECO:0007669"/>
    <property type="project" value="TreeGrafter"/>
</dbReference>
<feature type="transmembrane region" description="Helical" evidence="6">
    <location>
        <begin position="115"/>
        <end position="135"/>
    </location>
</feature>
<proteinExistence type="predicted"/>
<dbReference type="Gene3D" id="1.50.10.150">
    <property type="entry name" value="Voltage-dependent anion channel"/>
    <property type="match status" value="1"/>
</dbReference>
<sequence length="369" mass="38412">MIAKNGSGLRPERGQGPPILSVPAASAGSAPSAAPASHGSRSARISLLAISLGSAGLGGAWQAATSVASAWIQISDVLFVISGLVWVVLLAAYVRHGGARWHNLREDLRHPGQGFALAYVPIIGMLITGHFSRFGEEGARWAYAVFMVAAALVAARLLAHWFTGALSETTLHPGYLLPVSSAPFIGSITASTLQLPEIAAAAFAVGVLYWLAFGTVILGSLVAGSPLPPPARPTLTVLVIPPAVGSNAWLAAHGGRLDGVGYGFSGILFFTLVLVAFMLPTIRERSFHTGLWIYSFPVAATSNFLVRWTYAADVPGREIIVWALLAVASGGFLLLGVATLVHGGRHWRLRAGNPVPPSTPPGARTGCVS</sequence>
<evidence type="ECO:0000256" key="1">
    <source>
        <dbReference type="ARBA" id="ARBA00004141"/>
    </source>
</evidence>
<evidence type="ECO:0000256" key="3">
    <source>
        <dbReference type="ARBA" id="ARBA00022989"/>
    </source>
</evidence>
<feature type="transmembrane region" description="Helical" evidence="6">
    <location>
        <begin position="291"/>
        <end position="308"/>
    </location>
</feature>
<dbReference type="PANTHER" id="PTHR37955">
    <property type="entry name" value="TELLURITE RESISTANCE PROTEIN TEHA"/>
    <property type="match status" value="1"/>
</dbReference>
<dbReference type="Proteomes" id="UP000198609">
    <property type="component" value="Unassembled WGS sequence"/>
</dbReference>
<comment type="subcellular location">
    <subcellularLocation>
        <location evidence="1">Membrane</location>
        <topology evidence="1">Multi-pass membrane protein</topology>
    </subcellularLocation>
</comment>
<evidence type="ECO:0000256" key="4">
    <source>
        <dbReference type="ARBA" id="ARBA00023136"/>
    </source>
</evidence>
<feature type="transmembrane region" description="Helical" evidence="6">
    <location>
        <begin position="199"/>
        <end position="223"/>
    </location>
</feature>
<evidence type="ECO:0000256" key="6">
    <source>
        <dbReference type="SAM" id="Phobius"/>
    </source>
</evidence>
<reference evidence="8" key="1">
    <citation type="submission" date="2016-10" db="EMBL/GenBank/DDBJ databases">
        <authorList>
            <person name="Varghese N."/>
            <person name="Submissions S."/>
        </authorList>
    </citation>
    <scope>NUCLEOTIDE SEQUENCE [LARGE SCALE GENOMIC DNA]</scope>
    <source>
        <strain evidence="8">DSM 40318</strain>
    </source>
</reference>
<feature type="transmembrane region" description="Helical" evidence="6">
    <location>
        <begin position="174"/>
        <end position="193"/>
    </location>
</feature>
<dbReference type="EMBL" id="FNST01000002">
    <property type="protein sequence ID" value="SED37166.1"/>
    <property type="molecule type" value="Genomic_DNA"/>
</dbReference>
<keyword evidence="2 6" id="KW-0812">Transmembrane</keyword>
<keyword evidence="8" id="KW-1185">Reference proteome</keyword>
<keyword evidence="4 6" id="KW-0472">Membrane</keyword>
<accession>A0A1H5A3X6</accession>
<evidence type="ECO:0000313" key="7">
    <source>
        <dbReference type="EMBL" id="SED37166.1"/>
    </source>
</evidence>
<name>A0A1H5A3X6_STRMJ</name>
<dbReference type="PANTHER" id="PTHR37955:SF1">
    <property type="entry name" value="DEP DOMAIN-CONTAINING PROTEIN"/>
    <property type="match status" value="1"/>
</dbReference>
<gene>
    <name evidence="7" type="ORF">SAMN04490356_8169</name>
</gene>
<dbReference type="RefSeq" id="WP_093468612.1">
    <property type="nucleotide sequence ID" value="NZ_FNST01000002.1"/>
</dbReference>
<evidence type="ECO:0000256" key="2">
    <source>
        <dbReference type="ARBA" id="ARBA00022692"/>
    </source>
</evidence>
<dbReference type="AlphaFoldDB" id="A0A1H5A3X6"/>
<feature type="transmembrane region" description="Helical" evidence="6">
    <location>
        <begin position="260"/>
        <end position="279"/>
    </location>
</feature>
<dbReference type="InterPro" id="IPR038665">
    <property type="entry name" value="Voltage-dep_anion_channel_sf"/>
</dbReference>
<keyword evidence="3 6" id="KW-1133">Transmembrane helix</keyword>
<feature type="transmembrane region" description="Helical" evidence="6">
    <location>
        <begin position="70"/>
        <end position="94"/>
    </location>
</feature>
<evidence type="ECO:0000256" key="5">
    <source>
        <dbReference type="SAM" id="MobiDB-lite"/>
    </source>
</evidence>
<feature type="region of interest" description="Disordered" evidence="5">
    <location>
        <begin position="1"/>
        <end position="38"/>
    </location>
</feature>
<organism evidence="7 8">
    <name type="scientific">Streptomyces melanosporofaciens</name>
    <dbReference type="NCBI Taxonomy" id="67327"/>
    <lineage>
        <taxon>Bacteria</taxon>
        <taxon>Bacillati</taxon>
        <taxon>Actinomycetota</taxon>
        <taxon>Actinomycetes</taxon>
        <taxon>Kitasatosporales</taxon>
        <taxon>Streptomycetaceae</taxon>
        <taxon>Streptomyces</taxon>
        <taxon>Streptomyces violaceusniger group</taxon>
    </lineage>
</organism>
<dbReference type="InterPro" id="IPR052951">
    <property type="entry name" value="Tellurite_res_ion_channel"/>
</dbReference>
<dbReference type="GO" id="GO:0005886">
    <property type="term" value="C:plasma membrane"/>
    <property type="evidence" value="ECO:0007669"/>
    <property type="project" value="TreeGrafter"/>
</dbReference>
<feature type="transmembrane region" description="Helical" evidence="6">
    <location>
        <begin position="235"/>
        <end position="254"/>
    </location>
</feature>
<dbReference type="InterPro" id="IPR004695">
    <property type="entry name" value="SLAC1/Mae1/Ssu1/TehA"/>
</dbReference>
<feature type="compositionally biased region" description="Low complexity" evidence="5">
    <location>
        <begin position="24"/>
        <end position="38"/>
    </location>
</feature>
<dbReference type="Pfam" id="PF03595">
    <property type="entry name" value="SLAC1"/>
    <property type="match status" value="1"/>
</dbReference>